<evidence type="ECO:0000313" key="3">
    <source>
        <dbReference type="Proteomes" id="UP000594262"/>
    </source>
</evidence>
<name>A0A7M5WUR0_9CNID</name>
<dbReference type="InterPro" id="IPR027417">
    <property type="entry name" value="P-loop_NTPase"/>
</dbReference>
<feature type="compositionally biased region" description="Polar residues" evidence="1">
    <location>
        <begin position="32"/>
        <end position="44"/>
    </location>
</feature>
<evidence type="ECO:0000256" key="1">
    <source>
        <dbReference type="SAM" id="MobiDB-lite"/>
    </source>
</evidence>
<reference evidence="2" key="1">
    <citation type="submission" date="2021-01" db="UniProtKB">
        <authorList>
            <consortium name="EnsemblMetazoa"/>
        </authorList>
    </citation>
    <scope>IDENTIFICATION</scope>
</reference>
<dbReference type="SUPFAM" id="SSF52540">
    <property type="entry name" value="P-loop containing nucleoside triphosphate hydrolases"/>
    <property type="match status" value="2"/>
</dbReference>
<accession>A0A7M5WUR0</accession>
<proteinExistence type="predicted"/>
<dbReference type="EnsemblMetazoa" id="CLYHEMT013404.1">
    <property type="protein sequence ID" value="CLYHEMP013404.1"/>
    <property type="gene ID" value="CLYHEMG013404"/>
</dbReference>
<protein>
    <submittedName>
        <fullName evidence="2">Uncharacterized protein</fullName>
    </submittedName>
</protein>
<organism evidence="2 3">
    <name type="scientific">Clytia hemisphaerica</name>
    <dbReference type="NCBI Taxonomy" id="252671"/>
    <lineage>
        <taxon>Eukaryota</taxon>
        <taxon>Metazoa</taxon>
        <taxon>Cnidaria</taxon>
        <taxon>Hydrozoa</taxon>
        <taxon>Hydroidolina</taxon>
        <taxon>Leptothecata</taxon>
        <taxon>Obeliida</taxon>
        <taxon>Clytiidae</taxon>
        <taxon>Clytia</taxon>
    </lineage>
</organism>
<dbReference type="RefSeq" id="XP_066935050.1">
    <property type="nucleotide sequence ID" value="XM_067078949.1"/>
</dbReference>
<dbReference type="Proteomes" id="UP000594262">
    <property type="component" value="Unplaced"/>
</dbReference>
<feature type="compositionally biased region" description="Basic residues" evidence="1">
    <location>
        <begin position="20"/>
        <end position="30"/>
    </location>
</feature>
<keyword evidence="3" id="KW-1185">Reference proteome</keyword>
<feature type="region of interest" description="Disordered" evidence="1">
    <location>
        <begin position="1"/>
        <end position="44"/>
    </location>
</feature>
<dbReference type="GeneID" id="136822658"/>
<dbReference type="AlphaFoldDB" id="A0A7M5WUR0"/>
<sequence>MSSTSTSHTELDASTCKDIPRRRRSRHRSRSTCSTDNKDTPVSFQQKSEHNFQTWNENLTIIPSVFRHDSEGIPIGTQDKGGQAALKGPQKEKDFLDKMKEFGVGKAAIVLHSLKFRELFEHYNKLLTKHSSIHKHHQLYTIEAFRKARHYAPEMKELSQEAEVDFLMLVKSKGFFLFEVKSSIGERYHAKEQLVIRRALMNVLIEDAIKEGKLGEWTYHDLPKYCASIFPSSQRPETFFDDEYFENDFSNPLEWLDWWMLLVDSKPDLQPETDILFSKIVSRIMYTVSDYMPLTLSEGIADIGDDIQQQKLLKTFGTVPRVTYDIDNNSEPKSTKLSNAQVAVLNGFRRQVIVGPTGSGKSLIIAAKALQLSSQKKNCLLICGFDCVGLKHWYIKMMGLNECYGHDHLEYVYVSTLKELLENKEVNPVEHYCLIDELDEIIEGQKGPLLVEFWNNVLRKPFAWMATDKESTLQRVLRDMVDFDSKDLFKVSLLSQVLRNTVSIFKEFSGRMDPTHRDLDIEVGHDVEGLPVDRSHVLNVEKMSQKVIEIIRVLTQKRTESSINIREMDYRDILVYVTADKEQKNRQVGEMLKMLNDSTIPVKTFRHFSGEGFSKKNEGTAIRQSVIGMEGK</sequence>
<dbReference type="OrthoDB" id="6052143at2759"/>
<evidence type="ECO:0000313" key="2">
    <source>
        <dbReference type="EnsemblMetazoa" id="CLYHEMP013404.1"/>
    </source>
</evidence>